<dbReference type="EMBL" id="RZIJ01000055">
    <property type="protein sequence ID" value="RUQ60156.1"/>
    <property type="molecule type" value="Genomic_DNA"/>
</dbReference>
<dbReference type="Proteomes" id="UP000280346">
    <property type="component" value="Unassembled WGS sequence"/>
</dbReference>
<dbReference type="PROSITE" id="PS51257">
    <property type="entry name" value="PROKAR_LIPOPROTEIN"/>
    <property type="match status" value="1"/>
</dbReference>
<accession>A0A433IZC5</accession>
<feature type="compositionally biased region" description="Polar residues" evidence="1">
    <location>
        <begin position="148"/>
        <end position="159"/>
    </location>
</feature>
<evidence type="ECO:0000313" key="3">
    <source>
        <dbReference type="EMBL" id="RUQ60156.1"/>
    </source>
</evidence>
<feature type="signal peptide" evidence="2">
    <location>
        <begin position="1"/>
        <end position="26"/>
    </location>
</feature>
<feature type="region of interest" description="Disordered" evidence="1">
    <location>
        <begin position="136"/>
        <end position="159"/>
    </location>
</feature>
<organism evidence="3 4">
    <name type="scientific">Azospirillum doebereinerae</name>
    <dbReference type="NCBI Taxonomy" id="92933"/>
    <lineage>
        <taxon>Bacteria</taxon>
        <taxon>Pseudomonadati</taxon>
        <taxon>Pseudomonadota</taxon>
        <taxon>Alphaproteobacteria</taxon>
        <taxon>Rhodospirillales</taxon>
        <taxon>Azospirillaceae</taxon>
        <taxon>Azospirillum</taxon>
    </lineage>
</organism>
<protein>
    <submittedName>
        <fullName evidence="3">PRC-barrel domain containing protein</fullName>
    </submittedName>
</protein>
<evidence type="ECO:0000256" key="1">
    <source>
        <dbReference type="SAM" id="MobiDB-lite"/>
    </source>
</evidence>
<dbReference type="OrthoDB" id="7306603at2"/>
<feature type="chain" id="PRO_5019282680" evidence="2">
    <location>
        <begin position="27"/>
        <end position="159"/>
    </location>
</feature>
<gene>
    <name evidence="3" type="ORF">EJ913_30720</name>
</gene>
<name>A0A433IZC5_9PROT</name>
<evidence type="ECO:0000313" key="4">
    <source>
        <dbReference type="Proteomes" id="UP000280346"/>
    </source>
</evidence>
<dbReference type="Gene3D" id="2.30.30.240">
    <property type="entry name" value="PRC-barrel domain"/>
    <property type="match status" value="1"/>
</dbReference>
<evidence type="ECO:0000256" key="2">
    <source>
        <dbReference type="SAM" id="SignalP"/>
    </source>
</evidence>
<sequence>MERRHLQRPLLTLLSAGAMLALGACAQTGTMASQDVSTLSPLQLVGLTVQSADLTRTLGQVDDLILAPDNRVEQVIVGTGSPMYPTPHRVVVNTADLRYAPNRQAVILVGMTPTEFAALPMTGSNDRMLSMGPTAPMPGGPMTRTGAEPTNWTGATVRR</sequence>
<reference evidence="3 4" key="1">
    <citation type="submission" date="2018-12" db="EMBL/GenBank/DDBJ databases">
        <authorList>
            <person name="Yang Y."/>
        </authorList>
    </citation>
    <scope>NUCLEOTIDE SEQUENCE [LARGE SCALE GENOMIC DNA]</scope>
    <source>
        <strain evidence="3 4">GSF71</strain>
    </source>
</reference>
<comment type="caution">
    <text evidence="3">The sequence shown here is derived from an EMBL/GenBank/DDBJ whole genome shotgun (WGS) entry which is preliminary data.</text>
</comment>
<dbReference type="AlphaFoldDB" id="A0A433IZC5"/>
<keyword evidence="4" id="KW-1185">Reference proteome</keyword>
<proteinExistence type="predicted"/>
<keyword evidence="2" id="KW-0732">Signal</keyword>
<dbReference type="RefSeq" id="WP_127005144.1">
    <property type="nucleotide sequence ID" value="NZ_CP173190.1"/>
</dbReference>